<evidence type="ECO:0000313" key="2">
    <source>
        <dbReference type="Proteomes" id="UP000518892"/>
    </source>
</evidence>
<evidence type="ECO:0000313" key="1">
    <source>
        <dbReference type="EMBL" id="MBB3229663.1"/>
    </source>
</evidence>
<dbReference type="AlphaFoldDB" id="A0A7W5HK63"/>
<accession>A0A7W5HK63</accession>
<protein>
    <submittedName>
        <fullName evidence="1">Uncharacterized protein</fullName>
    </submittedName>
</protein>
<proteinExistence type="predicted"/>
<comment type="caution">
    <text evidence="1">The sequence shown here is derived from an EMBL/GenBank/DDBJ whole genome shotgun (WGS) entry which is preliminary data.</text>
</comment>
<name>A0A7W5HK63_9GAMM</name>
<reference evidence="1 2" key="1">
    <citation type="submission" date="2020-08" db="EMBL/GenBank/DDBJ databases">
        <title>Genomic Encyclopedia of Type Strains, Phase III (KMG-III): the genomes of soil and plant-associated and newly described type strains.</title>
        <authorList>
            <person name="Whitman W."/>
        </authorList>
    </citation>
    <scope>NUCLEOTIDE SEQUENCE [LARGE SCALE GENOMIC DNA]</scope>
    <source>
        <strain evidence="1 2">CECT 7744</strain>
    </source>
</reference>
<dbReference type="EMBL" id="JACHXR010000001">
    <property type="protein sequence ID" value="MBB3229663.1"/>
    <property type="molecule type" value="Genomic_DNA"/>
</dbReference>
<dbReference type="Proteomes" id="UP000518892">
    <property type="component" value="Unassembled WGS sequence"/>
</dbReference>
<dbReference type="RefSeq" id="WP_183382166.1">
    <property type="nucleotide sequence ID" value="NZ_JACHXR010000001.1"/>
</dbReference>
<sequence length="329" mass="37163">MSWKLIDHFRKAPPPLAAFPPGDEIMLTGSAKDLIKSSLYSAGIEIRKTKETIVFDLTKADCPHPIEAAYAARGNPFLITAPLSKMVTFNYSAFSLDPEDGHPFLATLNEYKNDKNIPLELSPLYRYYELYQPKSASDLMDIDNPSYTDFNALPALAATPLWASRRPEDQISYLKYIYRKEDEAQGIRTGKFIGGSEYGPIEIKKLAIEYGRLTTLYDSIKQHGYTPERGDWITGTVWADENDWTIAISTGQHRIACLAALGYESATVYLQEKKAPGGILLRSCARHFPSVVRGFHTEEEATSIFDRISRKRPPKAASEWLSYCHHDRR</sequence>
<organism evidence="1 2">
    <name type="scientific">Halomonas stenophila</name>
    <dbReference type="NCBI Taxonomy" id="795312"/>
    <lineage>
        <taxon>Bacteria</taxon>
        <taxon>Pseudomonadati</taxon>
        <taxon>Pseudomonadota</taxon>
        <taxon>Gammaproteobacteria</taxon>
        <taxon>Oceanospirillales</taxon>
        <taxon>Halomonadaceae</taxon>
        <taxon>Halomonas</taxon>
    </lineage>
</organism>
<gene>
    <name evidence="1" type="ORF">FHR97_000478</name>
</gene>
<keyword evidence="2" id="KW-1185">Reference proteome</keyword>